<dbReference type="InterPro" id="IPR013087">
    <property type="entry name" value="Znf_C2H2_type"/>
</dbReference>
<name>A0A1D1W625_RAMVA</name>
<dbReference type="Proteomes" id="UP000186922">
    <property type="component" value="Unassembled WGS sequence"/>
</dbReference>
<protein>
    <recommendedName>
        <fullName evidence="1">C2H2-type domain-containing protein</fullName>
    </recommendedName>
</protein>
<evidence type="ECO:0000313" key="2">
    <source>
        <dbReference type="EMBL" id="GAV08283.1"/>
    </source>
</evidence>
<comment type="caution">
    <text evidence="2">The sequence shown here is derived from an EMBL/GenBank/DDBJ whole genome shotgun (WGS) entry which is preliminary data.</text>
</comment>
<gene>
    <name evidence="2" type="primary">RvY_17999-1</name>
    <name evidence="2" type="synonym">RvY_17999.1</name>
    <name evidence="2" type="ORF">RvY_17999</name>
</gene>
<dbReference type="AlphaFoldDB" id="A0A1D1W625"/>
<evidence type="ECO:0000313" key="3">
    <source>
        <dbReference type="Proteomes" id="UP000186922"/>
    </source>
</evidence>
<sequence>MMEDEGLKEEVKEISSIEEALQASRRGHRECFRPCSSNLGCIRQSNLTPTVYLHMGPLREGYSQGSKKNQPGFACKMCRYFFSEEILMQGHVARKHFLRIVSLEEGNTLDDENSPCISQNHSSLLYCSCS</sequence>
<dbReference type="EMBL" id="BDGG01000017">
    <property type="protein sequence ID" value="GAV08283.1"/>
    <property type="molecule type" value="Genomic_DNA"/>
</dbReference>
<proteinExistence type="predicted"/>
<accession>A0A1D1W625</accession>
<dbReference type="PROSITE" id="PS00028">
    <property type="entry name" value="ZINC_FINGER_C2H2_1"/>
    <property type="match status" value="1"/>
</dbReference>
<keyword evidence="3" id="KW-1185">Reference proteome</keyword>
<organism evidence="2 3">
    <name type="scientific">Ramazzottius varieornatus</name>
    <name type="common">Water bear</name>
    <name type="synonym">Tardigrade</name>
    <dbReference type="NCBI Taxonomy" id="947166"/>
    <lineage>
        <taxon>Eukaryota</taxon>
        <taxon>Metazoa</taxon>
        <taxon>Ecdysozoa</taxon>
        <taxon>Tardigrada</taxon>
        <taxon>Eutardigrada</taxon>
        <taxon>Parachela</taxon>
        <taxon>Hypsibioidea</taxon>
        <taxon>Ramazzottiidae</taxon>
        <taxon>Ramazzottius</taxon>
    </lineage>
</organism>
<feature type="domain" description="C2H2-type" evidence="1">
    <location>
        <begin position="75"/>
        <end position="96"/>
    </location>
</feature>
<reference evidence="2 3" key="1">
    <citation type="journal article" date="2016" name="Nat. Commun.">
        <title>Extremotolerant tardigrade genome and improved radiotolerance of human cultured cells by tardigrade-unique protein.</title>
        <authorList>
            <person name="Hashimoto T."/>
            <person name="Horikawa D.D."/>
            <person name="Saito Y."/>
            <person name="Kuwahara H."/>
            <person name="Kozuka-Hata H."/>
            <person name="Shin-I T."/>
            <person name="Minakuchi Y."/>
            <person name="Ohishi K."/>
            <person name="Motoyama A."/>
            <person name="Aizu T."/>
            <person name="Enomoto A."/>
            <person name="Kondo K."/>
            <person name="Tanaka S."/>
            <person name="Hara Y."/>
            <person name="Koshikawa S."/>
            <person name="Sagara H."/>
            <person name="Miura T."/>
            <person name="Yokobori S."/>
            <person name="Miyagawa K."/>
            <person name="Suzuki Y."/>
            <person name="Kubo T."/>
            <person name="Oyama M."/>
            <person name="Kohara Y."/>
            <person name="Fujiyama A."/>
            <person name="Arakawa K."/>
            <person name="Katayama T."/>
            <person name="Toyoda A."/>
            <person name="Kunieda T."/>
        </authorList>
    </citation>
    <scope>NUCLEOTIDE SEQUENCE [LARGE SCALE GENOMIC DNA]</scope>
    <source>
        <strain evidence="2 3">YOKOZUNA-1</strain>
    </source>
</reference>
<evidence type="ECO:0000259" key="1">
    <source>
        <dbReference type="PROSITE" id="PS00028"/>
    </source>
</evidence>